<sequence length="99" mass="11164">MLKLLNRATQFTKTINLETGHSSRDMMVRPPRGSRYINRPMTLRRPRTDLAASELRVAFLRFFRESEACDESEAAAAGLHPGGGARRPRPDDAQGLLRK</sequence>
<evidence type="ECO:0000313" key="3">
    <source>
        <dbReference type="Proteomes" id="UP000299102"/>
    </source>
</evidence>
<evidence type="ECO:0000313" key="2">
    <source>
        <dbReference type="EMBL" id="GBP33686.1"/>
    </source>
</evidence>
<keyword evidence="3" id="KW-1185">Reference proteome</keyword>
<dbReference type="Proteomes" id="UP000299102">
    <property type="component" value="Unassembled WGS sequence"/>
</dbReference>
<feature type="region of interest" description="Disordered" evidence="1">
    <location>
        <begin position="73"/>
        <end position="99"/>
    </location>
</feature>
<dbReference type="AlphaFoldDB" id="A0A4C1V5P1"/>
<dbReference type="EMBL" id="BGZK01000277">
    <property type="protein sequence ID" value="GBP33686.1"/>
    <property type="molecule type" value="Genomic_DNA"/>
</dbReference>
<comment type="caution">
    <text evidence="2">The sequence shown here is derived from an EMBL/GenBank/DDBJ whole genome shotgun (WGS) entry which is preliminary data.</text>
</comment>
<proteinExistence type="predicted"/>
<organism evidence="2 3">
    <name type="scientific">Eumeta variegata</name>
    <name type="common">Bagworm moth</name>
    <name type="synonym">Eumeta japonica</name>
    <dbReference type="NCBI Taxonomy" id="151549"/>
    <lineage>
        <taxon>Eukaryota</taxon>
        <taxon>Metazoa</taxon>
        <taxon>Ecdysozoa</taxon>
        <taxon>Arthropoda</taxon>
        <taxon>Hexapoda</taxon>
        <taxon>Insecta</taxon>
        <taxon>Pterygota</taxon>
        <taxon>Neoptera</taxon>
        <taxon>Endopterygota</taxon>
        <taxon>Lepidoptera</taxon>
        <taxon>Glossata</taxon>
        <taxon>Ditrysia</taxon>
        <taxon>Tineoidea</taxon>
        <taxon>Psychidae</taxon>
        <taxon>Oiketicinae</taxon>
        <taxon>Eumeta</taxon>
    </lineage>
</organism>
<reference evidence="2 3" key="1">
    <citation type="journal article" date="2019" name="Commun. Biol.">
        <title>The bagworm genome reveals a unique fibroin gene that provides high tensile strength.</title>
        <authorList>
            <person name="Kono N."/>
            <person name="Nakamura H."/>
            <person name="Ohtoshi R."/>
            <person name="Tomita M."/>
            <person name="Numata K."/>
            <person name="Arakawa K."/>
        </authorList>
    </citation>
    <scope>NUCLEOTIDE SEQUENCE [LARGE SCALE GENOMIC DNA]</scope>
</reference>
<name>A0A4C1V5P1_EUMVA</name>
<gene>
    <name evidence="2" type="ORF">EVAR_16724_1</name>
</gene>
<accession>A0A4C1V5P1</accession>
<protein>
    <submittedName>
        <fullName evidence="2">Uncharacterized protein</fullName>
    </submittedName>
</protein>
<feature type="region of interest" description="Disordered" evidence="1">
    <location>
        <begin position="15"/>
        <end position="38"/>
    </location>
</feature>
<evidence type="ECO:0000256" key="1">
    <source>
        <dbReference type="SAM" id="MobiDB-lite"/>
    </source>
</evidence>